<evidence type="ECO:0000256" key="2">
    <source>
        <dbReference type="PROSITE-ProRule" id="PRU00335"/>
    </source>
</evidence>
<dbReference type="PROSITE" id="PS50977">
    <property type="entry name" value="HTH_TETR_2"/>
    <property type="match status" value="1"/>
</dbReference>
<proteinExistence type="predicted"/>
<protein>
    <submittedName>
        <fullName evidence="4">Regulatory protein TetR</fullName>
    </submittedName>
</protein>
<reference evidence="4 5" key="1">
    <citation type="journal article" date="2015" name="Genome Announc.">
        <title>Expanding the biotechnology potential of lactobacilli through comparative genomics of 213 strains and associated genera.</title>
        <authorList>
            <person name="Sun Z."/>
            <person name="Harris H.M."/>
            <person name="McCann A."/>
            <person name="Guo C."/>
            <person name="Argimon S."/>
            <person name="Zhang W."/>
            <person name="Yang X."/>
            <person name="Jeffery I.B."/>
            <person name="Cooney J.C."/>
            <person name="Kagawa T.F."/>
            <person name="Liu W."/>
            <person name="Song Y."/>
            <person name="Salvetti E."/>
            <person name="Wrobel A."/>
            <person name="Rasinkangas P."/>
            <person name="Parkhill J."/>
            <person name="Rea M.C."/>
            <person name="O'Sullivan O."/>
            <person name="Ritari J."/>
            <person name="Douillard F.P."/>
            <person name="Paul Ross R."/>
            <person name="Yang R."/>
            <person name="Briner A.E."/>
            <person name="Felis G.E."/>
            <person name="de Vos W.M."/>
            <person name="Barrangou R."/>
            <person name="Klaenhammer T.R."/>
            <person name="Caufield P.W."/>
            <person name="Cui Y."/>
            <person name="Zhang H."/>
            <person name="O'Toole P.W."/>
        </authorList>
    </citation>
    <scope>NUCLEOTIDE SEQUENCE [LARGE SCALE GENOMIC DNA]</scope>
    <source>
        <strain evidence="4 5">DSM 16991</strain>
    </source>
</reference>
<accession>A0A0R1XE82</accession>
<dbReference type="Proteomes" id="UP000050949">
    <property type="component" value="Unassembled WGS sequence"/>
</dbReference>
<feature type="DNA-binding region" description="H-T-H motif" evidence="2">
    <location>
        <begin position="36"/>
        <end position="55"/>
    </location>
</feature>
<dbReference type="InterPro" id="IPR009057">
    <property type="entry name" value="Homeodomain-like_sf"/>
</dbReference>
<dbReference type="GO" id="GO:0003677">
    <property type="term" value="F:DNA binding"/>
    <property type="evidence" value="ECO:0007669"/>
    <property type="project" value="UniProtKB-UniRule"/>
</dbReference>
<feature type="domain" description="HTH tetR-type" evidence="3">
    <location>
        <begin position="13"/>
        <end position="73"/>
    </location>
</feature>
<evidence type="ECO:0000313" key="4">
    <source>
        <dbReference type="EMBL" id="KRM28097.1"/>
    </source>
</evidence>
<evidence type="ECO:0000313" key="5">
    <source>
        <dbReference type="Proteomes" id="UP000050949"/>
    </source>
</evidence>
<organism evidence="4 5">
    <name type="scientific">Schleiferilactobacillus harbinensis DSM 16991</name>
    <dbReference type="NCBI Taxonomy" id="1122147"/>
    <lineage>
        <taxon>Bacteria</taxon>
        <taxon>Bacillati</taxon>
        <taxon>Bacillota</taxon>
        <taxon>Bacilli</taxon>
        <taxon>Lactobacillales</taxon>
        <taxon>Lactobacillaceae</taxon>
        <taxon>Schleiferilactobacillus</taxon>
    </lineage>
</organism>
<gene>
    <name evidence="4" type="ORF">FC91_GL002188</name>
</gene>
<evidence type="ECO:0000259" key="3">
    <source>
        <dbReference type="PROSITE" id="PS50977"/>
    </source>
</evidence>
<evidence type="ECO:0000256" key="1">
    <source>
        <dbReference type="ARBA" id="ARBA00023125"/>
    </source>
</evidence>
<sequence length="180" mass="20409">MRMPTATFNNLKPEKKQLVTQALLREFSAHPFADAQVARIVKDAGIARGAFYKYFADLADAYVYLYGVAMRDIHQHIDFQQASGYTAAGYLAYTEQFLASLADNPYRDLIRRHFTENEGALPIPTALNTPEKLAALPADEWAATILSHEVIRQIMLYPELKTKLLTKFTHTLHQLEGSHR</sequence>
<dbReference type="SUPFAM" id="SSF46689">
    <property type="entry name" value="Homeodomain-like"/>
    <property type="match status" value="1"/>
</dbReference>
<dbReference type="eggNOG" id="COG1309">
    <property type="taxonomic scope" value="Bacteria"/>
</dbReference>
<dbReference type="Gene3D" id="1.10.357.10">
    <property type="entry name" value="Tetracycline Repressor, domain 2"/>
    <property type="match status" value="1"/>
</dbReference>
<comment type="caution">
    <text evidence="4">The sequence shown here is derived from an EMBL/GenBank/DDBJ whole genome shotgun (WGS) entry which is preliminary data.</text>
</comment>
<dbReference type="AlphaFoldDB" id="A0A0R1XE82"/>
<dbReference type="PATRIC" id="fig|1122147.4.peg.2263"/>
<dbReference type="Pfam" id="PF00440">
    <property type="entry name" value="TetR_N"/>
    <property type="match status" value="1"/>
</dbReference>
<dbReference type="InterPro" id="IPR001647">
    <property type="entry name" value="HTH_TetR"/>
</dbReference>
<dbReference type="EMBL" id="AZFW01000037">
    <property type="protein sequence ID" value="KRM28097.1"/>
    <property type="molecule type" value="Genomic_DNA"/>
</dbReference>
<keyword evidence="1 2" id="KW-0238">DNA-binding</keyword>
<name>A0A0R1XE82_9LACO</name>